<evidence type="ECO:0008006" key="3">
    <source>
        <dbReference type="Google" id="ProtNLM"/>
    </source>
</evidence>
<reference evidence="2" key="1">
    <citation type="submission" date="2018-08" db="EMBL/GenBank/DDBJ databases">
        <authorList>
            <person name="Rodrigo-Torres L."/>
            <person name="Arahal R. D."/>
            <person name="Lucena T."/>
        </authorList>
    </citation>
    <scope>NUCLEOTIDE SEQUENCE [LARGE SCALE GENOMIC DNA]</scope>
    <source>
        <strain evidence="2">CECT 7235</strain>
    </source>
</reference>
<dbReference type="InterPro" id="IPR029033">
    <property type="entry name" value="His_PPase_superfam"/>
</dbReference>
<proteinExistence type="predicted"/>
<dbReference type="InterPro" id="IPR013078">
    <property type="entry name" value="His_Pase_superF_clade-1"/>
</dbReference>
<evidence type="ECO:0000313" key="1">
    <source>
        <dbReference type="EMBL" id="SUZ31772.1"/>
    </source>
</evidence>
<dbReference type="PANTHER" id="PTHR47623">
    <property type="entry name" value="OS09G0287300 PROTEIN"/>
    <property type="match status" value="1"/>
</dbReference>
<dbReference type="Proteomes" id="UP000272908">
    <property type="component" value="Unassembled WGS sequence"/>
</dbReference>
<dbReference type="SMART" id="SM00855">
    <property type="entry name" value="PGAM"/>
    <property type="match status" value="1"/>
</dbReference>
<dbReference type="EMBL" id="UIHC01000011">
    <property type="protein sequence ID" value="SUZ31772.1"/>
    <property type="molecule type" value="Genomic_DNA"/>
</dbReference>
<dbReference type="AlphaFoldDB" id="A0A3B0M776"/>
<name>A0A3B0M776_9RHOB</name>
<sequence length="167" mass="18421">MTLRLILTRHAKSDWDNPLDSDHSRPLSARGQGAAPRIGRWLADKGYIPQQALVSDATRTRQTWQCIAEMLPNAPEAAFDRYLYLAGPEVLLARLRHATAPSVMLIGHNPGIAEFAARLLPNPMPHPGFAGFPTCATLVAEFDHAAWTEIEFGTARGVDFIVPRELD</sequence>
<protein>
    <recommendedName>
        <fullName evidence="3">2,3-bisphosphoglycerate-dependent phosphoglycerate mutase</fullName>
    </recommendedName>
</protein>
<evidence type="ECO:0000313" key="2">
    <source>
        <dbReference type="Proteomes" id="UP000272908"/>
    </source>
</evidence>
<gene>
    <name evidence="1" type="ORF">ROE7235_01522</name>
</gene>
<dbReference type="SUPFAM" id="SSF53254">
    <property type="entry name" value="Phosphoglycerate mutase-like"/>
    <property type="match status" value="1"/>
</dbReference>
<keyword evidence="2" id="KW-1185">Reference proteome</keyword>
<accession>A0A3B0M776</accession>
<dbReference type="CDD" id="cd07067">
    <property type="entry name" value="HP_PGM_like"/>
    <property type="match status" value="1"/>
</dbReference>
<dbReference type="Pfam" id="PF00300">
    <property type="entry name" value="His_Phos_1"/>
    <property type="match status" value="1"/>
</dbReference>
<organism evidence="1 2">
    <name type="scientific">Roseinatronobacter ekhonensis</name>
    <dbReference type="NCBI Taxonomy" id="254356"/>
    <lineage>
        <taxon>Bacteria</taxon>
        <taxon>Pseudomonadati</taxon>
        <taxon>Pseudomonadota</taxon>
        <taxon>Alphaproteobacteria</taxon>
        <taxon>Rhodobacterales</taxon>
        <taxon>Paracoccaceae</taxon>
        <taxon>Roseinatronobacter</taxon>
    </lineage>
</organism>
<dbReference type="OrthoDB" id="9810154at2"/>
<dbReference type="PANTHER" id="PTHR47623:SF1">
    <property type="entry name" value="OS09G0287300 PROTEIN"/>
    <property type="match status" value="1"/>
</dbReference>
<dbReference type="RefSeq" id="WP_121094206.1">
    <property type="nucleotide sequence ID" value="NZ_UIHC01000011.1"/>
</dbReference>
<dbReference type="Gene3D" id="3.40.50.1240">
    <property type="entry name" value="Phosphoglycerate mutase-like"/>
    <property type="match status" value="1"/>
</dbReference>